<sequence>MIDIVNLQALLDDHQRKTKPKRVASGEKRVVSLQREEKRLNGQKA</sequence>
<evidence type="ECO:0000313" key="2">
    <source>
        <dbReference type="EMBL" id="VDC28126.1"/>
    </source>
</evidence>
<dbReference type="AlphaFoldDB" id="A0A3P5XKC7"/>
<evidence type="ECO:0000313" key="3">
    <source>
        <dbReference type="Proteomes" id="UP000270468"/>
    </source>
</evidence>
<name>A0A3P5XKC7_9BACL</name>
<accession>A0A3P5XKC7</accession>
<dbReference type="RefSeq" id="WP_160117590.1">
    <property type="nucleotide sequence ID" value="NZ_CBCRXF010000005.1"/>
</dbReference>
<reference evidence="2 3" key="1">
    <citation type="submission" date="2018-11" db="EMBL/GenBank/DDBJ databases">
        <authorList>
            <person name="Criscuolo A."/>
        </authorList>
    </citation>
    <scope>NUCLEOTIDE SEQUENCE [LARGE SCALE GENOMIC DNA]</scope>
    <source>
        <strain evidence="2">ATB-66</strain>
    </source>
</reference>
<evidence type="ECO:0000256" key="1">
    <source>
        <dbReference type="SAM" id="MobiDB-lite"/>
    </source>
</evidence>
<dbReference type="EMBL" id="UXAV01000041">
    <property type="protein sequence ID" value="VDC28126.1"/>
    <property type="molecule type" value="Genomic_DNA"/>
</dbReference>
<proteinExistence type="predicted"/>
<protein>
    <submittedName>
        <fullName evidence="2">Uncharacterized protein</fullName>
    </submittedName>
</protein>
<gene>
    <name evidence="2" type="ORF">FILTAD_01747</name>
</gene>
<keyword evidence="3" id="KW-1185">Reference proteome</keyword>
<dbReference type="Proteomes" id="UP000270468">
    <property type="component" value="Unassembled WGS sequence"/>
</dbReference>
<organism evidence="2 3">
    <name type="scientific">Filibacter tadaridae</name>
    <dbReference type="NCBI Taxonomy" id="2483811"/>
    <lineage>
        <taxon>Bacteria</taxon>
        <taxon>Bacillati</taxon>
        <taxon>Bacillota</taxon>
        <taxon>Bacilli</taxon>
        <taxon>Bacillales</taxon>
        <taxon>Caryophanaceae</taxon>
        <taxon>Filibacter</taxon>
    </lineage>
</organism>
<feature type="compositionally biased region" description="Basic and acidic residues" evidence="1">
    <location>
        <begin position="24"/>
        <end position="45"/>
    </location>
</feature>
<feature type="region of interest" description="Disordered" evidence="1">
    <location>
        <begin position="15"/>
        <end position="45"/>
    </location>
</feature>